<dbReference type="GO" id="GO:0016787">
    <property type="term" value="F:hydrolase activity"/>
    <property type="evidence" value="ECO:0007669"/>
    <property type="project" value="UniProtKB-KW"/>
</dbReference>
<name>A0ABU9DEE0_9BACL</name>
<keyword evidence="4" id="KW-1185">Reference proteome</keyword>
<evidence type="ECO:0000259" key="2">
    <source>
        <dbReference type="SMART" id="SM00854"/>
    </source>
</evidence>
<evidence type="ECO:0000313" key="3">
    <source>
        <dbReference type="EMBL" id="MEK8126492.1"/>
    </source>
</evidence>
<dbReference type="InterPro" id="IPR029052">
    <property type="entry name" value="Metallo-depent_PP-like"/>
</dbReference>
<organism evidence="3 4">
    <name type="scientific">Paenibacillus filicis</name>
    <dbReference type="NCBI Taxonomy" id="669464"/>
    <lineage>
        <taxon>Bacteria</taxon>
        <taxon>Bacillati</taxon>
        <taxon>Bacillota</taxon>
        <taxon>Bacilli</taxon>
        <taxon>Bacillales</taxon>
        <taxon>Paenibacillaceae</taxon>
        <taxon>Paenibacillus</taxon>
    </lineage>
</organism>
<comment type="caution">
    <text evidence="3">The sequence shown here is derived from an EMBL/GenBank/DDBJ whole genome shotgun (WGS) entry which is preliminary data.</text>
</comment>
<dbReference type="SMART" id="SM00854">
    <property type="entry name" value="PGA_cap"/>
    <property type="match status" value="1"/>
</dbReference>
<dbReference type="EMBL" id="JBBPCC010000001">
    <property type="protein sequence ID" value="MEK8126492.1"/>
    <property type="molecule type" value="Genomic_DNA"/>
</dbReference>
<dbReference type="Pfam" id="PF09587">
    <property type="entry name" value="PGA_cap"/>
    <property type="match status" value="1"/>
</dbReference>
<feature type="domain" description="Capsule synthesis protein CapA" evidence="2">
    <location>
        <begin position="6"/>
        <end position="254"/>
    </location>
</feature>
<protein>
    <submittedName>
        <fullName evidence="3">CapA family protein</fullName>
        <ecNumber evidence="3">3.1.-.-</ecNumber>
    </submittedName>
</protein>
<dbReference type="EC" id="3.1.-.-" evidence="3"/>
<accession>A0ABU9DEE0</accession>
<gene>
    <name evidence="3" type="ORF">WMW72_01040</name>
</gene>
<evidence type="ECO:0000256" key="1">
    <source>
        <dbReference type="ARBA" id="ARBA00005662"/>
    </source>
</evidence>
<dbReference type="PANTHER" id="PTHR33393:SF12">
    <property type="entry name" value="CAPSULE BIOSYNTHESIS PROTEIN CAPA"/>
    <property type="match status" value="1"/>
</dbReference>
<dbReference type="InterPro" id="IPR019079">
    <property type="entry name" value="Capsule_synth_CapA"/>
</dbReference>
<keyword evidence="3" id="KW-0378">Hydrolase</keyword>
<reference evidence="3 4" key="1">
    <citation type="submission" date="2024-04" db="EMBL/GenBank/DDBJ databases">
        <title>draft genome sequnece of Paenibacillus filicis.</title>
        <authorList>
            <person name="Kim D.-U."/>
        </authorList>
    </citation>
    <scope>NUCLEOTIDE SEQUENCE [LARGE SCALE GENOMIC DNA]</scope>
    <source>
        <strain evidence="3 4">KACC14197</strain>
    </source>
</reference>
<dbReference type="PANTHER" id="PTHR33393">
    <property type="entry name" value="POLYGLUTAMINE SYNTHESIS ACCESSORY PROTEIN RV0574C-RELATED"/>
    <property type="match status" value="1"/>
</dbReference>
<comment type="similarity">
    <text evidence="1">Belongs to the CapA family.</text>
</comment>
<dbReference type="SUPFAM" id="SSF56300">
    <property type="entry name" value="Metallo-dependent phosphatases"/>
    <property type="match status" value="1"/>
</dbReference>
<proteinExistence type="inferred from homology"/>
<dbReference type="Proteomes" id="UP001469365">
    <property type="component" value="Unassembled WGS sequence"/>
</dbReference>
<dbReference type="CDD" id="cd07381">
    <property type="entry name" value="MPP_CapA"/>
    <property type="match status" value="1"/>
</dbReference>
<evidence type="ECO:0000313" key="4">
    <source>
        <dbReference type="Proteomes" id="UP001469365"/>
    </source>
</evidence>
<dbReference type="RefSeq" id="WP_341413548.1">
    <property type="nucleotide sequence ID" value="NZ_JBBPCC010000001.1"/>
</dbReference>
<sequence length="345" mass="38138">MSTLVQIAAVGDILISESIVRSARREMGSYDFAPVFRYTAPLLQKADLTIGNLEVPLGGPPARFTYRHPKTRFYTFHAPEQLAPDLREAGFDVLVTGNNHCLDRGTEGLVRTLDMLDREGIAHTGTFRSRAEAGQPLLLDIKGIRIAVLSYSKSTNKLPLAREQAWMVNLLDEEQMLRELAAARQQADYTIVCPHFGKEYTHKPVAVQKRLVGKLLEGGADLILGAHPHVVQPAIRTSSGQAAIYSLGNFISTTLMGRAATRHGLMLLATIEKDAAGTRLQSLEYVPTWVRRARAAAGNMTYQVIPVREMAIAGRYQPSSMREAERKAMLLAAKQTMEIVHRPVK</sequence>
<dbReference type="Gene3D" id="3.60.21.10">
    <property type="match status" value="1"/>
</dbReference>
<dbReference type="InterPro" id="IPR052169">
    <property type="entry name" value="CW_Biosynth-Accessory"/>
</dbReference>